<dbReference type="EC" id="4.1.3.27" evidence="3"/>
<dbReference type="GeneID" id="29069512"/>
<sequence>MILVIDNYDSFTQNLVQHVGELGFEVIVVRNNQTSLNQIKLLKPSHIILSPGPGSPENTGISLNLIKYFADKIPILGVCLGHQAIAYAYGGKIKQLNQPVHGKVSQILHKHTDLFSKLKSPLLAARYHSLIVDKRYLPDELEITAWTHSGDIMGIRHKIHSSLRGIQFHPESLWTNSGKHIVRNFLLSK</sequence>
<evidence type="ECO:0000256" key="7">
    <source>
        <dbReference type="ARBA" id="ARBA00082672"/>
    </source>
</evidence>
<evidence type="ECO:0000256" key="4">
    <source>
        <dbReference type="ARBA" id="ARBA00020654"/>
    </source>
</evidence>
<evidence type="ECO:0000256" key="3">
    <source>
        <dbReference type="ARBA" id="ARBA00012266"/>
    </source>
</evidence>
<keyword evidence="5" id="KW-0028">Amino-acid biosynthesis</keyword>
<proteinExistence type="predicted"/>
<dbReference type="RefSeq" id="YP_009293705.1">
    <property type="nucleotide sequence ID" value="NC_031144.1"/>
</dbReference>
<reference evidence="9" key="1">
    <citation type="journal article" date="2016" name="BMC Biol.">
        <title>Parallel evolution of highly conserved plastid genome architecture in red seaweeds and seed plants.</title>
        <authorList>
            <person name="Lee J."/>
            <person name="Cho C.H."/>
            <person name="Park S.I."/>
            <person name="Choi J.W."/>
            <person name="Song H.S."/>
            <person name="West J.A."/>
            <person name="Bhattacharya D."/>
            <person name="Yoon H.S."/>
        </authorList>
    </citation>
    <scope>NUCLEOTIDE SEQUENCE</scope>
</reference>
<dbReference type="InterPro" id="IPR006221">
    <property type="entry name" value="TrpG/PapA_dom"/>
</dbReference>
<dbReference type="GO" id="GO:0004049">
    <property type="term" value="F:anthranilate synthase activity"/>
    <property type="evidence" value="ECO:0007669"/>
    <property type="project" value="UniProtKB-EC"/>
</dbReference>
<name>A0A1C9C7M7_RHOPU</name>
<protein>
    <recommendedName>
        <fullName evidence="4">Anthranilate synthase component 2</fullName>
        <ecNumber evidence="3">4.1.3.27</ecNumber>
    </recommendedName>
    <alternativeName>
        <fullName evidence="7">Anthranilate synthase, glutamine amidotransferase component</fullName>
    </alternativeName>
</protein>
<evidence type="ECO:0000256" key="6">
    <source>
        <dbReference type="ARBA" id="ARBA00022962"/>
    </source>
</evidence>
<dbReference type="PRINTS" id="PR00097">
    <property type="entry name" value="ANTSNTHASEII"/>
</dbReference>
<dbReference type="NCBIfam" id="TIGR00566">
    <property type="entry name" value="trpG_papA"/>
    <property type="match status" value="1"/>
</dbReference>
<dbReference type="PROSITE" id="PS51273">
    <property type="entry name" value="GATASE_TYPE_1"/>
    <property type="match status" value="1"/>
</dbReference>
<dbReference type="InterPro" id="IPR017926">
    <property type="entry name" value="GATASE"/>
</dbReference>
<evidence type="ECO:0000313" key="9">
    <source>
        <dbReference type="EMBL" id="AOM64387.1"/>
    </source>
</evidence>
<gene>
    <name evidence="9" type="primary">trpG</name>
    <name evidence="9" type="ORF">Rhodyp_109</name>
</gene>
<dbReference type="PANTHER" id="PTHR43418:SF4">
    <property type="entry name" value="MULTIFUNCTIONAL TRYPTOPHAN BIOSYNTHESIS PROTEIN"/>
    <property type="match status" value="1"/>
</dbReference>
<evidence type="ECO:0000259" key="8">
    <source>
        <dbReference type="Pfam" id="PF00117"/>
    </source>
</evidence>
<dbReference type="PANTHER" id="PTHR43418">
    <property type="entry name" value="MULTIFUNCTIONAL TRYPTOPHAN BIOSYNTHESIS PROTEIN-RELATED"/>
    <property type="match status" value="1"/>
</dbReference>
<dbReference type="CDD" id="cd01743">
    <property type="entry name" value="GATase1_Anthranilate_Synthase"/>
    <property type="match status" value="1"/>
</dbReference>
<dbReference type="InterPro" id="IPR029062">
    <property type="entry name" value="Class_I_gatase-like"/>
</dbReference>
<dbReference type="GO" id="GO:0005829">
    <property type="term" value="C:cytosol"/>
    <property type="evidence" value="ECO:0007669"/>
    <property type="project" value="TreeGrafter"/>
</dbReference>
<geneLocation type="plastid" evidence="9"/>
<dbReference type="FunFam" id="3.40.50.880:FF:000003">
    <property type="entry name" value="Anthranilate synthase component II"/>
    <property type="match status" value="1"/>
</dbReference>
<comment type="subunit">
    <text evidence="2">Tetramer of two components I and two components II.</text>
</comment>
<evidence type="ECO:0000256" key="5">
    <source>
        <dbReference type="ARBA" id="ARBA00022822"/>
    </source>
</evidence>
<organism evidence="9">
    <name type="scientific">Rhodymenia pseudopalmata</name>
    <name type="common">Red alga</name>
    <dbReference type="NCBI Taxonomy" id="31502"/>
    <lineage>
        <taxon>Eukaryota</taxon>
        <taxon>Rhodophyta</taxon>
        <taxon>Florideophyceae</taxon>
        <taxon>Rhodymeniophycidae</taxon>
        <taxon>Rhodymeniales</taxon>
        <taxon>Rhodymeniaceae</taxon>
        <taxon>Rhodymenia</taxon>
    </lineage>
</organism>
<dbReference type="GO" id="GO:0000162">
    <property type="term" value="P:L-tryptophan biosynthetic process"/>
    <property type="evidence" value="ECO:0007669"/>
    <property type="project" value="UniProtKB-KW"/>
</dbReference>
<feature type="domain" description="Glutamine amidotransferase" evidence="8">
    <location>
        <begin position="3"/>
        <end position="187"/>
    </location>
</feature>
<evidence type="ECO:0000256" key="2">
    <source>
        <dbReference type="ARBA" id="ARBA00011743"/>
    </source>
</evidence>
<dbReference type="PRINTS" id="PR00096">
    <property type="entry name" value="GATASE"/>
</dbReference>
<evidence type="ECO:0000256" key="1">
    <source>
        <dbReference type="ARBA" id="ARBA00004873"/>
    </source>
</evidence>
<keyword evidence="5" id="KW-0057">Aromatic amino acid biosynthesis</keyword>
<dbReference type="PRINTS" id="PR00099">
    <property type="entry name" value="CPSGATASE"/>
</dbReference>
<keyword evidence="9" id="KW-0934">Plastid</keyword>
<comment type="pathway">
    <text evidence="1">Amino-acid biosynthesis; L-tryptophan biosynthesis; L-tryptophan from chorismate: step 1/5.</text>
</comment>
<keyword evidence="6" id="KW-0315">Glutamine amidotransferase</keyword>
<dbReference type="EMBL" id="KX284709">
    <property type="protein sequence ID" value="AOM64387.1"/>
    <property type="molecule type" value="Genomic_DNA"/>
</dbReference>
<dbReference type="SUPFAM" id="SSF52317">
    <property type="entry name" value="Class I glutamine amidotransferase-like"/>
    <property type="match status" value="1"/>
</dbReference>
<dbReference type="Pfam" id="PF00117">
    <property type="entry name" value="GATase"/>
    <property type="match status" value="1"/>
</dbReference>
<dbReference type="Gene3D" id="3.40.50.880">
    <property type="match status" value="1"/>
</dbReference>
<keyword evidence="5" id="KW-0822">Tryptophan biosynthesis</keyword>
<dbReference type="InterPro" id="IPR050472">
    <property type="entry name" value="Anth_synth/Amidotransfase"/>
</dbReference>
<dbReference type="AlphaFoldDB" id="A0A1C9C7M7"/>
<accession>A0A1C9C7M7</accession>